<evidence type="ECO:0000313" key="2">
    <source>
        <dbReference type="EMBL" id="KAI2660203.1"/>
    </source>
</evidence>
<comment type="caution">
    <text evidence="2">The sequence shown here is derived from an EMBL/GenBank/DDBJ whole genome shotgun (WGS) entry which is preliminary data.</text>
</comment>
<accession>A0ABQ8MBH7</accession>
<dbReference type="InterPro" id="IPR013320">
    <property type="entry name" value="ConA-like_dom_sf"/>
</dbReference>
<dbReference type="PANTHER" id="PTHR15036:SF40">
    <property type="entry name" value="CONTACTIN-ASSOCIATED PROTEIN-LIKE 4"/>
    <property type="match status" value="1"/>
</dbReference>
<dbReference type="Gene3D" id="2.60.120.200">
    <property type="match status" value="1"/>
</dbReference>
<name>A0ABQ8MBH7_LABRO</name>
<dbReference type="InterPro" id="IPR050372">
    <property type="entry name" value="Neurexin-related_CASP"/>
</dbReference>
<dbReference type="InterPro" id="IPR000421">
    <property type="entry name" value="FA58C"/>
</dbReference>
<reference evidence="2 3" key="1">
    <citation type="submission" date="2022-01" db="EMBL/GenBank/DDBJ databases">
        <title>A high-quality chromosome-level genome assembly of rohu carp, Labeo rohita.</title>
        <authorList>
            <person name="Arick M.A. II"/>
            <person name="Hsu C.-Y."/>
            <person name="Magbanua Z."/>
            <person name="Pechanova O."/>
            <person name="Grover C."/>
            <person name="Miller E."/>
            <person name="Thrash A."/>
            <person name="Ezzel L."/>
            <person name="Alam S."/>
            <person name="Benzie J."/>
            <person name="Hamilton M."/>
            <person name="Karsi A."/>
            <person name="Lawrence M.L."/>
            <person name="Peterson D.G."/>
        </authorList>
    </citation>
    <scope>NUCLEOTIDE SEQUENCE [LARGE SCALE GENOMIC DNA]</scope>
    <source>
        <strain evidence="3">BAU-BD-2019</strain>
        <tissue evidence="2">Blood</tissue>
    </source>
</reference>
<organism evidence="2 3">
    <name type="scientific">Labeo rohita</name>
    <name type="common">Indian major carp</name>
    <name type="synonym">Cyprinus rohita</name>
    <dbReference type="NCBI Taxonomy" id="84645"/>
    <lineage>
        <taxon>Eukaryota</taxon>
        <taxon>Metazoa</taxon>
        <taxon>Chordata</taxon>
        <taxon>Craniata</taxon>
        <taxon>Vertebrata</taxon>
        <taxon>Euteleostomi</taxon>
        <taxon>Actinopterygii</taxon>
        <taxon>Neopterygii</taxon>
        <taxon>Teleostei</taxon>
        <taxon>Ostariophysi</taxon>
        <taxon>Cypriniformes</taxon>
        <taxon>Cyprinidae</taxon>
        <taxon>Labeoninae</taxon>
        <taxon>Labeonini</taxon>
        <taxon>Labeo</taxon>
    </lineage>
</organism>
<keyword evidence="3" id="KW-1185">Reference proteome</keyword>
<feature type="domain" description="F5/8 type C" evidence="1">
    <location>
        <begin position="1"/>
        <end position="58"/>
    </location>
</feature>
<dbReference type="Proteomes" id="UP000830375">
    <property type="component" value="Unassembled WGS sequence"/>
</dbReference>
<dbReference type="EMBL" id="JACTAM010000010">
    <property type="protein sequence ID" value="KAI2660203.1"/>
    <property type="molecule type" value="Genomic_DNA"/>
</dbReference>
<sequence length="146" mass="16216">MLNRSGLYRVSAFSGNSNADSVVMYKLQQPVIAQYVRILPLDWNPNGRIGLRLEAYGCRYKSDVASFDGSTHLIFRPDPSASPAVKDVLSMNFKTLLNSGMLVHMEDHSGHALTLELFRGKLLLQLRKGNNSYLSAAGMNNYLHLG</sequence>
<dbReference type="Gene3D" id="2.60.120.260">
    <property type="entry name" value="Galactose-binding domain-like"/>
    <property type="match status" value="1"/>
</dbReference>
<dbReference type="SUPFAM" id="SSF49899">
    <property type="entry name" value="Concanavalin A-like lectins/glucanases"/>
    <property type="match status" value="1"/>
</dbReference>
<evidence type="ECO:0000313" key="3">
    <source>
        <dbReference type="Proteomes" id="UP000830375"/>
    </source>
</evidence>
<gene>
    <name evidence="2" type="ORF">H4Q32_025923</name>
</gene>
<proteinExistence type="predicted"/>
<evidence type="ECO:0000259" key="1">
    <source>
        <dbReference type="PROSITE" id="PS50022"/>
    </source>
</evidence>
<protein>
    <submittedName>
        <fullName evidence="2">Contactin-associated protein-like 3</fullName>
    </submittedName>
</protein>
<dbReference type="PROSITE" id="PS50022">
    <property type="entry name" value="FA58C_3"/>
    <property type="match status" value="1"/>
</dbReference>
<dbReference type="PANTHER" id="PTHR15036">
    <property type="entry name" value="PIKACHURIN-LIKE PROTEIN"/>
    <property type="match status" value="1"/>
</dbReference>